<dbReference type="PIRSF" id="PIRSF017804">
    <property type="entry name" value="Secretion_EccD1"/>
    <property type="match status" value="1"/>
</dbReference>
<dbReference type="EMBL" id="FNOK01000049">
    <property type="protein sequence ID" value="SDZ15354.1"/>
    <property type="molecule type" value="Genomic_DNA"/>
</dbReference>
<gene>
    <name evidence="9" type="ORF">SAMN05216215_10496</name>
</gene>
<dbReference type="Gene3D" id="3.10.20.90">
    <property type="entry name" value="Phosphatidylinositol 3-kinase Catalytic Subunit, Chain A, domain 1"/>
    <property type="match status" value="1"/>
</dbReference>
<keyword evidence="4 7" id="KW-0812">Transmembrane</keyword>
<dbReference type="GO" id="GO:0005886">
    <property type="term" value="C:plasma membrane"/>
    <property type="evidence" value="ECO:0007669"/>
    <property type="project" value="UniProtKB-SubCell"/>
</dbReference>
<protein>
    <submittedName>
        <fullName evidence="9">Type VII secretion integral membrane protein EccD</fullName>
    </submittedName>
</protein>
<dbReference type="RefSeq" id="WP_093274571.1">
    <property type="nucleotide sequence ID" value="NZ_FNOK01000049.1"/>
</dbReference>
<evidence type="ECO:0000313" key="10">
    <source>
        <dbReference type="Proteomes" id="UP000199529"/>
    </source>
</evidence>
<dbReference type="AlphaFoldDB" id="A0A1H3QP74"/>
<feature type="transmembrane region" description="Helical" evidence="7">
    <location>
        <begin position="148"/>
        <end position="171"/>
    </location>
</feature>
<feature type="transmembrane region" description="Helical" evidence="7">
    <location>
        <begin position="262"/>
        <end position="281"/>
    </location>
</feature>
<feature type="domain" description="EccD-like transmembrane" evidence="8">
    <location>
        <begin position="120"/>
        <end position="461"/>
    </location>
</feature>
<evidence type="ECO:0000256" key="6">
    <source>
        <dbReference type="ARBA" id="ARBA00023136"/>
    </source>
</evidence>
<feature type="transmembrane region" description="Helical" evidence="7">
    <location>
        <begin position="178"/>
        <end position="199"/>
    </location>
</feature>
<keyword evidence="3" id="KW-1003">Cell membrane</keyword>
<keyword evidence="10" id="KW-1185">Reference proteome</keyword>
<feature type="transmembrane region" description="Helical" evidence="7">
    <location>
        <begin position="123"/>
        <end position="142"/>
    </location>
</feature>
<dbReference type="Pfam" id="PF19053">
    <property type="entry name" value="EccD"/>
    <property type="match status" value="1"/>
</dbReference>
<evidence type="ECO:0000256" key="5">
    <source>
        <dbReference type="ARBA" id="ARBA00022989"/>
    </source>
</evidence>
<feature type="transmembrane region" description="Helical" evidence="7">
    <location>
        <begin position="345"/>
        <end position="360"/>
    </location>
</feature>
<evidence type="ECO:0000259" key="8">
    <source>
        <dbReference type="Pfam" id="PF19053"/>
    </source>
</evidence>
<dbReference type="STRING" id="418495.SAMN05216215_10496"/>
<organism evidence="9 10">
    <name type="scientific">Saccharopolyspora shandongensis</name>
    <dbReference type="NCBI Taxonomy" id="418495"/>
    <lineage>
        <taxon>Bacteria</taxon>
        <taxon>Bacillati</taxon>
        <taxon>Actinomycetota</taxon>
        <taxon>Actinomycetes</taxon>
        <taxon>Pseudonocardiales</taxon>
        <taxon>Pseudonocardiaceae</taxon>
        <taxon>Saccharopolyspora</taxon>
    </lineage>
</organism>
<dbReference type="InterPro" id="IPR006707">
    <property type="entry name" value="T7SS_EccD"/>
</dbReference>
<accession>A0A1H3QP74</accession>
<feature type="transmembrane region" description="Helical" evidence="7">
    <location>
        <begin position="211"/>
        <end position="229"/>
    </location>
</feature>
<evidence type="ECO:0000313" key="9">
    <source>
        <dbReference type="EMBL" id="SDZ15354.1"/>
    </source>
</evidence>
<evidence type="ECO:0000256" key="3">
    <source>
        <dbReference type="ARBA" id="ARBA00022475"/>
    </source>
</evidence>
<comment type="subcellular location">
    <subcellularLocation>
        <location evidence="1">Cell membrane</location>
        <topology evidence="1">Multi-pass membrane protein</topology>
    </subcellularLocation>
</comment>
<dbReference type="OrthoDB" id="4775372at2"/>
<proteinExistence type="inferred from homology"/>
<feature type="transmembrane region" description="Helical" evidence="7">
    <location>
        <begin position="432"/>
        <end position="458"/>
    </location>
</feature>
<keyword evidence="6 7" id="KW-0472">Membrane</keyword>
<evidence type="ECO:0000256" key="7">
    <source>
        <dbReference type="SAM" id="Phobius"/>
    </source>
</evidence>
<keyword evidence="5 7" id="KW-1133">Transmembrane helix</keyword>
<dbReference type="InterPro" id="IPR044049">
    <property type="entry name" value="EccD_transm"/>
</dbReference>
<feature type="transmembrane region" description="Helical" evidence="7">
    <location>
        <begin position="372"/>
        <end position="393"/>
    </location>
</feature>
<feature type="transmembrane region" description="Helical" evidence="7">
    <location>
        <begin position="399"/>
        <end position="420"/>
    </location>
</feature>
<evidence type="ECO:0000256" key="4">
    <source>
        <dbReference type="ARBA" id="ARBA00022692"/>
    </source>
</evidence>
<sequence>MSSTLGITLAKVTISTPKRGIDVALPEDVAVAELLPYILRHAGDDAADAGERHGGWALRRACGERLDPRQTLGAQEIRDGEVLHLVPGQSEWPEIEYDDLVETIASGARRNGRSWGRAATRRCGLVVAGALLLGGNLITLLFQGPWLAPGLIMLAAAVVLTALGIVVARAVPDARAGALFAGCGLPYAFLGGLLITAPAHVGLLQFGSPQLLVGTVSLLVFGISGYVGVAAVARVFVAAIAVGLLGTLGAALGGWLGADAAAAVVLTAGIALLPGYPLLAIRLGRLPVPELPQRAADMLADKPAAPTSTVFAAARRTDEILTGLLLGLAVAAAFCVPPLLAHGGAARLTMLALAAAALLLRSRLFPIPRQRILLLVAGLAVAAGFAGSLITGFGSTLGLALSLLGLVIVALLVAAAGVVYARRTPSPHLGRIADWTDVLAILALIPYAAYITGFFTYVQSLMASIG</sequence>
<feature type="transmembrane region" description="Helical" evidence="7">
    <location>
        <begin position="236"/>
        <end position="256"/>
    </location>
</feature>
<name>A0A1H3QP74_9PSEU</name>
<dbReference type="Proteomes" id="UP000199529">
    <property type="component" value="Unassembled WGS sequence"/>
</dbReference>
<dbReference type="Pfam" id="PF08817">
    <property type="entry name" value="YukD"/>
    <property type="match status" value="1"/>
</dbReference>
<comment type="similarity">
    <text evidence="2">Belongs to the EccD/Snm4 family.</text>
</comment>
<evidence type="ECO:0000256" key="1">
    <source>
        <dbReference type="ARBA" id="ARBA00004651"/>
    </source>
</evidence>
<reference evidence="10" key="1">
    <citation type="submission" date="2016-10" db="EMBL/GenBank/DDBJ databases">
        <authorList>
            <person name="Varghese N."/>
            <person name="Submissions S."/>
        </authorList>
    </citation>
    <scope>NUCLEOTIDE SEQUENCE [LARGE SCALE GENOMIC DNA]</scope>
    <source>
        <strain evidence="10">CGMCC 4.3530</strain>
    </source>
</reference>
<dbReference type="NCBIfam" id="TIGR03920">
    <property type="entry name" value="T7SS_EccD"/>
    <property type="match status" value="1"/>
</dbReference>
<dbReference type="InterPro" id="IPR024962">
    <property type="entry name" value="YukD-like"/>
</dbReference>
<feature type="transmembrane region" description="Helical" evidence="7">
    <location>
        <begin position="320"/>
        <end position="339"/>
    </location>
</feature>
<evidence type="ECO:0000256" key="2">
    <source>
        <dbReference type="ARBA" id="ARBA00006162"/>
    </source>
</evidence>